<dbReference type="Proteomes" id="UP000000768">
    <property type="component" value="Chromosome 1"/>
</dbReference>
<dbReference type="EMBL" id="CM000760">
    <property type="protein sequence ID" value="OQU92819.1"/>
    <property type="molecule type" value="Genomic_DNA"/>
</dbReference>
<reference evidence="2 3" key="1">
    <citation type="journal article" date="2009" name="Nature">
        <title>The Sorghum bicolor genome and the diversification of grasses.</title>
        <authorList>
            <person name="Paterson A.H."/>
            <person name="Bowers J.E."/>
            <person name="Bruggmann R."/>
            <person name="Dubchak I."/>
            <person name="Grimwood J."/>
            <person name="Gundlach H."/>
            <person name="Haberer G."/>
            <person name="Hellsten U."/>
            <person name="Mitros T."/>
            <person name="Poliakov A."/>
            <person name="Schmutz J."/>
            <person name="Spannagl M."/>
            <person name="Tang H."/>
            <person name="Wang X."/>
            <person name="Wicker T."/>
            <person name="Bharti A.K."/>
            <person name="Chapman J."/>
            <person name="Feltus F.A."/>
            <person name="Gowik U."/>
            <person name="Grigoriev I.V."/>
            <person name="Lyons E."/>
            <person name="Maher C.A."/>
            <person name="Martis M."/>
            <person name="Narechania A."/>
            <person name="Otillar R.P."/>
            <person name="Penning B.W."/>
            <person name="Salamov A.A."/>
            <person name="Wang Y."/>
            <person name="Zhang L."/>
            <person name="Carpita N.C."/>
            <person name="Freeling M."/>
            <person name="Gingle A.R."/>
            <person name="Hash C.T."/>
            <person name="Keller B."/>
            <person name="Klein P."/>
            <person name="Kresovich S."/>
            <person name="McCann M.C."/>
            <person name="Ming R."/>
            <person name="Peterson D.G."/>
            <person name="Mehboob-ur-Rahman"/>
            <person name="Ware D."/>
            <person name="Westhoff P."/>
            <person name="Mayer K.F."/>
            <person name="Messing J."/>
            <person name="Rokhsar D.S."/>
        </authorList>
    </citation>
    <scope>NUCLEOTIDE SEQUENCE [LARGE SCALE GENOMIC DNA]</scope>
    <source>
        <strain evidence="3">cv. BTx623</strain>
    </source>
</reference>
<dbReference type="AlphaFoldDB" id="A0A1Z5SAF3"/>
<name>A0A1Z5SAF3_SORBI</name>
<accession>A0A1Z5SAF3</accession>
<protein>
    <submittedName>
        <fullName evidence="2">Uncharacterized protein</fullName>
    </submittedName>
</protein>
<evidence type="ECO:0000256" key="1">
    <source>
        <dbReference type="SAM" id="MobiDB-lite"/>
    </source>
</evidence>
<gene>
    <name evidence="2" type="ORF">SORBI_3001G420350</name>
</gene>
<dbReference type="Gramene" id="OQU92819">
    <property type="protein sequence ID" value="OQU92819"/>
    <property type="gene ID" value="SORBI_3001G420350"/>
</dbReference>
<proteinExistence type="predicted"/>
<keyword evidence="3" id="KW-1185">Reference proteome</keyword>
<organism evidence="2 3">
    <name type="scientific">Sorghum bicolor</name>
    <name type="common">Sorghum</name>
    <name type="synonym">Sorghum vulgare</name>
    <dbReference type="NCBI Taxonomy" id="4558"/>
    <lineage>
        <taxon>Eukaryota</taxon>
        <taxon>Viridiplantae</taxon>
        <taxon>Streptophyta</taxon>
        <taxon>Embryophyta</taxon>
        <taxon>Tracheophyta</taxon>
        <taxon>Spermatophyta</taxon>
        <taxon>Magnoliopsida</taxon>
        <taxon>Liliopsida</taxon>
        <taxon>Poales</taxon>
        <taxon>Poaceae</taxon>
        <taxon>PACMAD clade</taxon>
        <taxon>Panicoideae</taxon>
        <taxon>Andropogonodae</taxon>
        <taxon>Andropogoneae</taxon>
        <taxon>Sorghinae</taxon>
        <taxon>Sorghum</taxon>
    </lineage>
</organism>
<reference evidence="3" key="2">
    <citation type="journal article" date="2018" name="Plant J.">
        <title>The Sorghum bicolor reference genome: improved assembly, gene annotations, a transcriptome atlas, and signatures of genome organization.</title>
        <authorList>
            <person name="McCormick R.F."/>
            <person name="Truong S.K."/>
            <person name="Sreedasyam A."/>
            <person name="Jenkins J."/>
            <person name="Shu S."/>
            <person name="Sims D."/>
            <person name="Kennedy M."/>
            <person name="Amirebrahimi M."/>
            <person name="Weers B.D."/>
            <person name="McKinley B."/>
            <person name="Mattison A."/>
            <person name="Morishige D.T."/>
            <person name="Grimwood J."/>
            <person name="Schmutz J."/>
            <person name="Mullet J.E."/>
        </authorList>
    </citation>
    <scope>NUCLEOTIDE SEQUENCE [LARGE SCALE GENOMIC DNA]</scope>
    <source>
        <strain evidence="3">cv. BTx623</strain>
    </source>
</reference>
<evidence type="ECO:0000313" key="3">
    <source>
        <dbReference type="Proteomes" id="UP000000768"/>
    </source>
</evidence>
<feature type="compositionally biased region" description="Polar residues" evidence="1">
    <location>
        <begin position="26"/>
        <end position="39"/>
    </location>
</feature>
<dbReference type="InParanoid" id="A0A1Z5SAF3"/>
<feature type="region of interest" description="Disordered" evidence="1">
    <location>
        <begin position="1"/>
        <end position="39"/>
    </location>
</feature>
<evidence type="ECO:0000313" key="2">
    <source>
        <dbReference type="EMBL" id="OQU92819.1"/>
    </source>
</evidence>
<sequence length="78" mass="8757">MRSGWGVGVLTSRQSHDGCGRRSGLHSRSTSSTTTVNQLDPSIGRSSFNSFASLDTLRRTVNLCWRLATRTDCERRRR</sequence>